<dbReference type="GO" id="GO:0006281">
    <property type="term" value="P:DNA repair"/>
    <property type="evidence" value="ECO:0007669"/>
    <property type="project" value="InterPro"/>
</dbReference>
<feature type="binding site" evidence="7">
    <location>
        <position position="460"/>
    </location>
    <ligand>
        <name>Mg(2+)</name>
        <dbReference type="ChEBI" id="CHEBI:18420"/>
    </ligand>
</feature>
<organism evidence="11 12">
    <name type="scientific">Mariniblastus fucicola</name>
    <dbReference type="NCBI Taxonomy" id="980251"/>
    <lineage>
        <taxon>Bacteria</taxon>
        <taxon>Pseudomonadati</taxon>
        <taxon>Planctomycetota</taxon>
        <taxon>Planctomycetia</taxon>
        <taxon>Pirellulales</taxon>
        <taxon>Pirellulaceae</taxon>
        <taxon>Mariniblastus</taxon>
    </lineage>
</organism>
<dbReference type="InterPro" id="IPR003583">
    <property type="entry name" value="Hlx-hairpin-Hlx_DNA-bd_motif"/>
</dbReference>
<dbReference type="GO" id="GO:0003899">
    <property type="term" value="F:DNA-directed RNA polymerase activity"/>
    <property type="evidence" value="ECO:0007669"/>
    <property type="project" value="UniProtKB-UniRule"/>
</dbReference>
<name>A0A5B9PP31_9BACT</name>
<feature type="binding site" evidence="7">
    <location>
        <position position="69"/>
    </location>
    <ligand>
        <name>Zn(2+)</name>
        <dbReference type="ChEBI" id="CHEBI:29105"/>
        <label>1</label>
    </ligand>
</feature>
<accession>A0A5B9PP31</accession>
<feature type="binding site" evidence="7">
    <location>
        <position position="888"/>
    </location>
    <ligand>
        <name>Zn(2+)</name>
        <dbReference type="ChEBI" id="CHEBI:29105"/>
        <label>2</label>
    </ligand>
</feature>
<dbReference type="EMBL" id="CP042912">
    <property type="protein sequence ID" value="QEG24013.1"/>
    <property type="molecule type" value="Genomic_DNA"/>
</dbReference>
<gene>
    <name evidence="7 11" type="primary">rpoC</name>
    <name evidence="11" type="ORF">MFFC18_39190</name>
</gene>
<dbReference type="InterPro" id="IPR007083">
    <property type="entry name" value="RNA_pol_Rpb1_4"/>
</dbReference>
<evidence type="ECO:0000256" key="6">
    <source>
        <dbReference type="ARBA" id="ARBA00048552"/>
    </source>
</evidence>
<comment type="catalytic activity">
    <reaction evidence="6 7 8">
        <text>RNA(n) + a ribonucleoside 5'-triphosphate = RNA(n+1) + diphosphate</text>
        <dbReference type="Rhea" id="RHEA:21248"/>
        <dbReference type="Rhea" id="RHEA-COMP:14527"/>
        <dbReference type="Rhea" id="RHEA-COMP:17342"/>
        <dbReference type="ChEBI" id="CHEBI:33019"/>
        <dbReference type="ChEBI" id="CHEBI:61557"/>
        <dbReference type="ChEBI" id="CHEBI:140395"/>
        <dbReference type="EC" id="2.7.7.6"/>
    </reaction>
</comment>
<evidence type="ECO:0000256" key="1">
    <source>
        <dbReference type="ARBA" id="ARBA00022478"/>
    </source>
</evidence>
<evidence type="ECO:0000256" key="3">
    <source>
        <dbReference type="ARBA" id="ARBA00022695"/>
    </source>
</evidence>
<dbReference type="STRING" id="980251.GCA_001642875_04181"/>
<dbReference type="EC" id="2.7.7.6" evidence="7"/>
<dbReference type="Pfam" id="PF04983">
    <property type="entry name" value="RNA_pol_Rpb1_3"/>
    <property type="match status" value="1"/>
</dbReference>
<comment type="cofactor">
    <cofactor evidence="7">
        <name>Mg(2+)</name>
        <dbReference type="ChEBI" id="CHEBI:18420"/>
    </cofactor>
    <text evidence="7">Binds 1 Mg(2+) ion per subunit.</text>
</comment>
<evidence type="ECO:0000256" key="8">
    <source>
        <dbReference type="RuleBase" id="RU004279"/>
    </source>
</evidence>
<dbReference type="Gene3D" id="2.40.50.100">
    <property type="match status" value="3"/>
</dbReference>
<dbReference type="InterPro" id="IPR006592">
    <property type="entry name" value="RNA_pol_N"/>
</dbReference>
<proteinExistence type="inferred from homology"/>
<dbReference type="Gene3D" id="1.10.40.90">
    <property type="match status" value="1"/>
</dbReference>
<feature type="binding site" evidence="7">
    <location>
        <position position="458"/>
    </location>
    <ligand>
        <name>Mg(2+)</name>
        <dbReference type="ChEBI" id="CHEBI:18420"/>
    </ligand>
</feature>
<feature type="domain" description="Helix-hairpin-helix DNA-binding motif class 1" evidence="9">
    <location>
        <begin position="1583"/>
        <end position="1602"/>
    </location>
</feature>
<evidence type="ECO:0000259" key="9">
    <source>
        <dbReference type="SMART" id="SM00278"/>
    </source>
</evidence>
<dbReference type="SMART" id="SM00278">
    <property type="entry name" value="HhH1"/>
    <property type="match status" value="3"/>
</dbReference>
<dbReference type="CDD" id="cd01609">
    <property type="entry name" value="RNAP_beta'_N"/>
    <property type="match status" value="1"/>
</dbReference>
<evidence type="ECO:0000256" key="7">
    <source>
        <dbReference type="HAMAP-Rule" id="MF_01322"/>
    </source>
</evidence>
<feature type="binding site" evidence="7">
    <location>
        <position position="67"/>
    </location>
    <ligand>
        <name>Zn(2+)</name>
        <dbReference type="ChEBI" id="CHEBI:29105"/>
        <label>1</label>
    </ligand>
</feature>
<dbReference type="Pfam" id="PF14520">
    <property type="entry name" value="HHH_5"/>
    <property type="match status" value="3"/>
</dbReference>
<feature type="binding site" evidence="7">
    <location>
        <position position="462"/>
    </location>
    <ligand>
        <name>Mg(2+)</name>
        <dbReference type="ChEBI" id="CHEBI:18420"/>
    </ligand>
</feature>
<dbReference type="Gene3D" id="1.10.150.390">
    <property type="match status" value="1"/>
</dbReference>
<dbReference type="Gene3D" id="1.10.150.20">
    <property type="entry name" value="5' to 3' exonuclease, C-terminal subdomain"/>
    <property type="match status" value="3"/>
</dbReference>
<keyword evidence="7" id="KW-0862">Zinc</keyword>
<dbReference type="InterPro" id="IPR007080">
    <property type="entry name" value="RNA_pol_Rpb1_1"/>
</dbReference>
<feature type="domain" description="RNA polymerase N-terminal" evidence="10">
    <location>
        <begin position="233"/>
        <end position="512"/>
    </location>
</feature>
<dbReference type="PANTHER" id="PTHR19376:SF54">
    <property type="entry name" value="DNA-DIRECTED RNA POLYMERASE SUBUNIT BETA"/>
    <property type="match status" value="1"/>
</dbReference>
<keyword evidence="2 7" id="KW-0808">Transferase</keyword>
<evidence type="ECO:0000256" key="2">
    <source>
        <dbReference type="ARBA" id="ARBA00022679"/>
    </source>
</evidence>
<comment type="function">
    <text evidence="7 8">DNA-dependent RNA polymerase catalyzes the transcription of DNA into RNA using the four ribonucleoside triphosphates as substrates.</text>
</comment>
<feature type="binding site" evidence="7">
    <location>
        <position position="885"/>
    </location>
    <ligand>
        <name>Zn(2+)</name>
        <dbReference type="ChEBI" id="CHEBI:29105"/>
        <label>2</label>
    </ligand>
</feature>
<dbReference type="InterPro" id="IPR007081">
    <property type="entry name" value="RNA_pol_Rpb1_5"/>
</dbReference>
<comment type="similarity">
    <text evidence="7 8">Belongs to the RNA polymerase beta' chain family.</text>
</comment>
<dbReference type="NCBIfam" id="TIGR02386">
    <property type="entry name" value="rpoC_TIGR"/>
    <property type="match status" value="1"/>
</dbReference>
<keyword evidence="12" id="KW-1185">Reference proteome</keyword>
<dbReference type="Gene3D" id="4.10.860.120">
    <property type="entry name" value="RNA polymerase II, clamp domain"/>
    <property type="match status" value="1"/>
</dbReference>
<dbReference type="InterPro" id="IPR042102">
    <property type="entry name" value="RNA_pol_Rpb1_3_sf"/>
</dbReference>
<keyword evidence="5 7" id="KW-0804">Transcription</keyword>
<dbReference type="SUPFAM" id="SSF64484">
    <property type="entry name" value="beta and beta-prime subunits of DNA dependent RNA-polymerase"/>
    <property type="match status" value="1"/>
</dbReference>
<dbReference type="SMART" id="SM00663">
    <property type="entry name" value="RPOLA_N"/>
    <property type="match status" value="1"/>
</dbReference>
<evidence type="ECO:0000256" key="5">
    <source>
        <dbReference type="ARBA" id="ARBA00023163"/>
    </source>
</evidence>
<feature type="binding site" evidence="7">
    <location>
        <position position="804"/>
    </location>
    <ligand>
        <name>Zn(2+)</name>
        <dbReference type="ChEBI" id="CHEBI:29105"/>
        <label>2</label>
    </ligand>
</feature>
<dbReference type="Pfam" id="PF00623">
    <property type="entry name" value="RNA_pol_Rpb1_2"/>
    <property type="match status" value="1"/>
</dbReference>
<dbReference type="InterPro" id="IPR045867">
    <property type="entry name" value="DNA-dir_RpoC_beta_prime"/>
</dbReference>
<dbReference type="InterPro" id="IPR044893">
    <property type="entry name" value="RNA_pol_Rpb1_clamp_domain"/>
</dbReference>
<feature type="binding site" evidence="7">
    <location>
        <position position="878"/>
    </location>
    <ligand>
        <name>Zn(2+)</name>
        <dbReference type="ChEBI" id="CHEBI:29105"/>
        <label>2</label>
    </ligand>
</feature>
<dbReference type="Pfam" id="PF04998">
    <property type="entry name" value="RNA_pol_Rpb1_5"/>
    <property type="match status" value="1"/>
</dbReference>
<evidence type="ECO:0000259" key="10">
    <source>
        <dbReference type="SMART" id="SM00663"/>
    </source>
</evidence>
<feature type="domain" description="Helix-hairpin-helix DNA-binding motif class 1" evidence="9">
    <location>
        <begin position="1479"/>
        <end position="1498"/>
    </location>
</feature>
<dbReference type="InterPro" id="IPR038120">
    <property type="entry name" value="Rpb1_funnel_sf"/>
</dbReference>
<evidence type="ECO:0000313" key="11">
    <source>
        <dbReference type="EMBL" id="QEG24013.1"/>
    </source>
</evidence>
<keyword evidence="3 7" id="KW-0548">Nucleotidyltransferase</keyword>
<dbReference type="GO" id="GO:0000287">
    <property type="term" value="F:magnesium ion binding"/>
    <property type="evidence" value="ECO:0007669"/>
    <property type="project" value="UniProtKB-UniRule"/>
</dbReference>
<dbReference type="GO" id="GO:0003677">
    <property type="term" value="F:DNA binding"/>
    <property type="evidence" value="ECO:0007669"/>
    <property type="project" value="UniProtKB-UniRule"/>
</dbReference>
<dbReference type="Gene3D" id="2.40.40.20">
    <property type="match status" value="1"/>
</dbReference>
<dbReference type="KEGG" id="mff:MFFC18_39190"/>
<feature type="binding site" evidence="7">
    <location>
        <position position="85"/>
    </location>
    <ligand>
        <name>Zn(2+)</name>
        <dbReference type="ChEBI" id="CHEBI:29105"/>
        <label>1</label>
    </ligand>
</feature>
<feature type="binding site" evidence="7">
    <location>
        <position position="82"/>
    </location>
    <ligand>
        <name>Zn(2+)</name>
        <dbReference type="ChEBI" id="CHEBI:29105"/>
        <label>1</label>
    </ligand>
</feature>
<evidence type="ECO:0000313" key="12">
    <source>
        <dbReference type="Proteomes" id="UP000322214"/>
    </source>
</evidence>
<dbReference type="Gene3D" id="1.10.274.100">
    <property type="entry name" value="RNA polymerase Rpb1, domain 3"/>
    <property type="match status" value="1"/>
</dbReference>
<keyword evidence="7" id="KW-0460">Magnesium</keyword>
<dbReference type="GO" id="GO:0000428">
    <property type="term" value="C:DNA-directed RNA polymerase complex"/>
    <property type="evidence" value="ECO:0007669"/>
    <property type="project" value="UniProtKB-KW"/>
</dbReference>
<dbReference type="OrthoDB" id="9815296at2"/>
<reference evidence="11 12" key="1">
    <citation type="submission" date="2019-08" db="EMBL/GenBank/DDBJ databases">
        <title>Deep-cultivation of Planctomycetes and their phenomic and genomic characterization uncovers novel biology.</title>
        <authorList>
            <person name="Wiegand S."/>
            <person name="Jogler M."/>
            <person name="Boedeker C."/>
            <person name="Pinto D."/>
            <person name="Vollmers J."/>
            <person name="Rivas-Marin E."/>
            <person name="Kohn T."/>
            <person name="Peeters S.H."/>
            <person name="Heuer A."/>
            <person name="Rast P."/>
            <person name="Oberbeckmann S."/>
            <person name="Bunk B."/>
            <person name="Jeske O."/>
            <person name="Meyerdierks A."/>
            <person name="Storesund J.E."/>
            <person name="Kallscheuer N."/>
            <person name="Luecker S."/>
            <person name="Lage O.M."/>
            <person name="Pohl T."/>
            <person name="Merkel B.J."/>
            <person name="Hornburger P."/>
            <person name="Mueller R.-W."/>
            <person name="Bruemmer F."/>
            <person name="Labrenz M."/>
            <person name="Spormann A.M."/>
            <person name="Op den Camp H."/>
            <person name="Overmann J."/>
            <person name="Amann R."/>
            <person name="Jetten M.S.M."/>
            <person name="Mascher T."/>
            <person name="Medema M.H."/>
            <person name="Devos D.P."/>
            <person name="Kaster A.-K."/>
            <person name="Ovreas L."/>
            <person name="Rohde M."/>
            <person name="Galperin M.Y."/>
            <person name="Jogler C."/>
        </authorList>
    </citation>
    <scope>NUCLEOTIDE SEQUENCE [LARGE SCALE GENOMIC DNA]</scope>
    <source>
        <strain evidence="11 12">FC18</strain>
    </source>
</reference>
<keyword evidence="4 7" id="KW-0479">Metal-binding</keyword>
<dbReference type="Gene3D" id="1.10.1790.20">
    <property type="match status" value="1"/>
</dbReference>
<feature type="domain" description="Helix-hairpin-helix DNA-binding motif class 1" evidence="9">
    <location>
        <begin position="1671"/>
        <end position="1690"/>
    </location>
</feature>
<sequence>MATAESTYDRINDYASVKISLARPHDIRSWSMGEVKKPETINYRTYRPEKDGLFCERIFGPEKDWECACGKYRGMKYKGMICDRCGVKVTHSRVRRKRMGHIELAAPVVHIWFFKAMPSRLGNLLAMKTSSLEKVIYFQDYVVTDPGTTDLEKQQLLTEEEYKAAKAEYGDGAFKAGMGAEAVRDLLNDLDLVMLSDQLRVDLAETGSKQKRKDFTNRLKIVEAIRDSDNKPEWMVLDVIPVIPPDLRPLVLLDSGNFATSDLNDLYRRIINRNNRLRKLVDLNAPEVIIRNEKRMLQQSVDALFDNNRCKRPVLGSSNRPLKSLTDMIKGKQGRFRENLLGKRVDYSARSVIVVGSRLKLHQCGLPKKIALELFQPFIIRRLKEMGHADTIKSAKKMLERKDEEVWDILEQVIRNHPVLLNRAPTLHRMGIQAFEPTLVEGNAIHLHPLVCKGFNADFDGDQMAVHLPLSIEAQVEAHTLMLSTNNIFAPSNGRPIMSPSQDTVMGCYYISLVLPNQKGEGMIFSSLDEADTAFNQGIISMHAKIKVRLDKDRGVRLSEEERLPSQIIETSYGRVMFNMMLPTGMDFYNHEMKSSDLATVVADAYQQLGRRATIDLLDDMNQLGFRESTRSGLSFATDDLVTPDTKSKIVADAEKEVLKLSKHYDRGVITGKERYNQVLEIWTHAREAITKQMMDAMKADDRGGEGYVNPVYLMAHSGARGGTAQISQLAGMRGLMAKPSGEIIETPIKANFREGLTVLEYFSSTHGARKGLADTALKTADSGYLTRKLADVAQNVVVTMEDCGTTRGISKGVIYRGEQVEVRISTALRGRVSRQNIVNPVTDEVVVAESQMITPDIARKIEEMGLEKIQVRSPMTCDAPLGVCRRCYGMDMSTGDMVEEGMAVGIIAAQSIGEPGTQLTMRTFHIGGVAMTSTEKNEEKCKKAGTIKYMRMRHVVNDKGESVVLNRNAEIAILDHRGRDLESYAIPAGAMLLVEEGAEVKEGAVLCRWNPFAAPVLSEVAGKVRFEDVIEGETMQAEQEASGTIRRTIIDFKGDLHPQIVIEDAEGKPLDVYYLSEQANILVDEGQTISTGTALAETPREASGISDITGGLPRVTEIFEARKPKDPSVLAEIDGIVSLGDKKRGKRTLIVTNEESEMEAEHMIPPGKRLLVQSGDRLTAGQQLVEGPLVPHDILRVSGEEAVQDYLTHEIQQVYRSQRVEINDKHIEVIIARMLRKVKIETAGDTDLLPGLICDRFDFQQVNANTAKCLRITDPGESDFAKGQIVPKVVIEETNARIETLGGKPCKGTKTKPATSSTQLLGITKASVQSSSFISAASFQETTKVLTEAALSGKVDNLVGLKENVILGHLIPAGTGFQSFQNSDVQYNMEAMEAAAAKPQATLESSFPLLEDGATPDAGGGATAPPVVDGSNDLMAAMAGTDAMNQLGAEFGVEANAGVVQDTPAAAPAPARAPTGGDDLTMIEGIGPKIADVLRSSGIASFTMLSVTSPDRIRELLAEEGGSFVNHDPTTWPDQAQLASNGEWDKLRAWQDVLVGGREPGAESIAPAEATPVVEEPAAPADDLTKIEGIGPKIGEALNNAGVTSFAQMASMSSQDIKDILTNSDGTFGNHDSTTWPQQAAMAAEGKWDELNQWQDELDGGKVVTPTEPDDLTKVEGVGPKVCELLIAGGIPTFQKLSEASVDSIKEILAAEGGMIATMDPTTWPQQAALAAAGEWEKLQAWQDELDGGKL</sequence>
<dbReference type="Gene3D" id="3.30.60.280">
    <property type="match status" value="1"/>
</dbReference>
<dbReference type="HAMAP" id="MF_01322">
    <property type="entry name" value="RNApol_bact_RpoC"/>
    <property type="match status" value="1"/>
</dbReference>
<dbReference type="InterPro" id="IPR012754">
    <property type="entry name" value="DNA-dir_RpoC_beta_prime_bact"/>
</dbReference>
<dbReference type="InterPro" id="IPR007066">
    <property type="entry name" value="RNA_pol_Rpb1_3"/>
</dbReference>
<comment type="subunit">
    <text evidence="7">The RNAP catalytic core consists of 2 alpha, 1 beta, 1 beta' and 1 omega subunit. When a sigma factor is associated with the core the holoenzyme is formed, which can initiate transcription.</text>
</comment>
<keyword evidence="1 7" id="KW-0240">DNA-directed RNA polymerase</keyword>
<protein>
    <recommendedName>
        <fullName evidence="7">DNA-directed RNA polymerase subunit beta'</fullName>
        <shortName evidence="7">RNAP subunit beta'</shortName>
        <ecNumber evidence="7">2.7.7.6</ecNumber>
    </recommendedName>
    <alternativeName>
        <fullName evidence="7">RNA polymerase subunit beta'</fullName>
    </alternativeName>
    <alternativeName>
        <fullName evidence="7">Transcriptase subunit beta'</fullName>
    </alternativeName>
</protein>
<comment type="cofactor">
    <cofactor evidence="7">
        <name>Zn(2+)</name>
        <dbReference type="ChEBI" id="CHEBI:29105"/>
    </cofactor>
    <text evidence="7">Binds 2 Zn(2+) ions per subunit.</text>
</comment>
<dbReference type="Pfam" id="PF05000">
    <property type="entry name" value="RNA_pol_Rpb1_4"/>
    <property type="match status" value="1"/>
</dbReference>
<dbReference type="CDD" id="cd02655">
    <property type="entry name" value="RNAP_beta'_C"/>
    <property type="match status" value="1"/>
</dbReference>
<dbReference type="GO" id="GO:0006351">
    <property type="term" value="P:DNA-templated transcription"/>
    <property type="evidence" value="ECO:0007669"/>
    <property type="project" value="UniProtKB-UniRule"/>
</dbReference>
<dbReference type="Proteomes" id="UP000322214">
    <property type="component" value="Chromosome"/>
</dbReference>
<evidence type="ECO:0000256" key="4">
    <source>
        <dbReference type="ARBA" id="ARBA00022723"/>
    </source>
</evidence>
<dbReference type="InterPro" id="IPR000722">
    <property type="entry name" value="RNA_pol_asu"/>
</dbReference>
<dbReference type="GO" id="GO:0008270">
    <property type="term" value="F:zinc ion binding"/>
    <property type="evidence" value="ECO:0007669"/>
    <property type="project" value="UniProtKB-UniRule"/>
</dbReference>
<dbReference type="PANTHER" id="PTHR19376">
    <property type="entry name" value="DNA-DIRECTED RNA POLYMERASE"/>
    <property type="match status" value="1"/>
</dbReference>
<dbReference type="Pfam" id="PF04997">
    <property type="entry name" value="RNA_pol_Rpb1_1"/>
    <property type="match status" value="1"/>
</dbReference>
<dbReference type="Gene3D" id="1.10.132.30">
    <property type="match status" value="1"/>
</dbReference>